<evidence type="ECO:0000256" key="1">
    <source>
        <dbReference type="ARBA" id="ARBA00004123"/>
    </source>
</evidence>
<dbReference type="InterPro" id="IPR021715">
    <property type="entry name" value="Slu7_dom"/>
</dbReference>
<gene>
    <name evidence="10" type="ORF">GH714_030493</name>
</gene>
<protein>
    <recommendedName>
        <fullName evidence="7">Pre-mRNA-splicing factor SLU7</fullName>
    </recommendedName>
</protein>
<feature type="domain" description="Pre-mRNA-splicing factor SLU7" evidence="9">
    <location>
        <begin position="99"/>
        <end position="331"/>
    </location>
</feature>
<dbReference type="AlphaFoldDB" id="A0A6A6KET0"/>
<evidence type="ECO:0000313" key="11">
    <source>
        <dbReference type="Proteomes" id="UP000467840"/>
    </source>
</evidence>
<comment type="subunit">
    <text evidence="7">Associated with the spliceosome.</text>
</comment>
<keyword evidence="5 7" id="KW-0508">mRNA splicing</keyword>
<dbReference type="GO" id="GO:0000398">
    <property type="term" value="P:mRNA splicing, via spliceosome"/>
    <property type="evidence" value="ECO:0007669"/>
    <property type="project" value="UniProtKB-UniRule"/>
</dbReference>
<feature type="region of interest" description="Disordered" evidence="8">
    <location>
        <begin position="21"/>
        <end position="43"/>
    </location>
</feature>
<keyword evidence="3 7" id="KW-0507">mRNA processing</keyword>
<dbReference type="Pfam" id="PF11708">
    <property type="entry name" value="Slu7"/>
    <property type="match status" value="1"/>
</dbReference>
<organism evidence="10 11">
    <name type="scientific">Hevea brasiliensis</name>
    <name type="common">Para rubber tree</name>
    <name type="synonym">Siphonia brasiliensis</name>
    <dbReference type="NCBI Taxonomy" id="3981"/>
    <lineage>
        <taxon>Eukaryota</taxon>
        <taxon>Viridiplantae</taxon>
        <taxon>Streptophyta</taxon>
        <taxon>Embryophyta</taxon>
        <taxon>Tracheophyta</taxon>
        <taxon>Spermatophyta</taxon>
        <taxon>Magnoliopsida</taxon>
        <taxon>eudicotyledons</taxon>
        <taxon>Gunneridae</taxon>
        <taxon>Pentapetalae</taxon>
        <taxon>rosids</taxon>
        <taxon>fabids</taxon>
        <taxon>Malpighiales</taxon>
        <taxon>Euphorbiaceae</taxon>
        <taxon>Crotonoideae</taxon>
        <taxon>Micrandreae</taxon>
        <taxon>Hevea</taxon>
    </lineage>
</organism>
<keyword evidence="4 7" id="KW-0747">Spliceosome</keyword>
<evidence type="ECO:0000256" key="8">
    <source>
        <dbReference type="SAM" id="MobiDB-lite"/>
    </source>
</evidence>
<comment type="subcellular location">
    <subcellularLocation>
        <location evidence="1 7">Nucleus</location>
    </subcellularLocation>
</comment>
<keyword evidence="6 7" id="KW-0539">Nucleus</keyword>
<dbReference type="EMBL" id="JAAGAX010000017">
    <property type="protein sequence ID" value="KAF2286815.1"/>
    <property type="molecule type" value="Genomic_DNA"/>
</dbReference>
<evidence type="ECO:0000256" key="3">
    <source>
        <dbReference type="ARBA" id="ARBA00022664"/>
    </source>
</evidence>
<evidence type="ECO:0000256" key="7">
    <source>
        <dbReference type="RuleBase" id="RU367071"/>
    </source>
</evidence>
<dbReference type="PANTHER" id="PTHR12942">
    <property type="entry name" value="STEP II SPLICING FACTOR SLU7"/>
    <property type="match status" value="1"/>
</dbReference>
<accession>A0A6A6KET0</accession>
<dbReference type="PANTHER" id="PTHR12942:SF2">
    <property type="entry name" value="PRE-MRNA-SPLICING FACTOR SLU7"/>
    <property type="match status" value="1"/>
</dbReference>
<evidence type="ECO:0000256" key="2">
    <source>
        <dbReference type="ARBA" id="ARBA00007203"/>
    </source>
</evidence>
<name>A0A6A6KET0_HEVBR</name>
<feature type="compositionally biased region" description="Acidic residues" evidence="8">
    <location>
        <begin position="149"/>
        <end position="162"/>
    </location>
</feature>
<dbReference type="Proteomes" id="UP000467840">
    <property type="component" value="Chromosome 3"/>
</dbReference>
<comment type="similarity">
    <text evidence="2 7">Belongs to the SLU7 family.</text>
</comment>
<evidence type="ECO:0000256" key="5">
    <source>
        <dbReference type="ARBA" id="ARBA00023187"/>
    </source>
</evidence>
<sequence>MATASVAFKSREDHRKQIELEEARKAGLAPAEVDEDGKEINPHIPQYMSSAPWYLDNSQKPLWSMTHDAKSCMERPRKVGAKWTNKHIAPDEKVESFELDYDGKRDRWNGYDTSSYARVVERYEARDAARSKHLKEQQLKKLEEKNSNESDEALASDEDNYEDDLRVDEAKVDESKQMDFAKVENVNLRIRDTAKYLLNLDVNSAHYDPKTRSMREDPLPDADPNEKFYGGDNQYRNSGQALEFKQLNIHAWDAFDKGQDIHMQAAPSQAELLYKNYKVIKEKLKTQTKDTIMEKYGNAASEEELPRELLLGQSERQVEYDRAGRIIKGQSCQHQWEKRLATWGTEVPDDLVLDEKLLAEALRKENERKKKRKTKGNGSTMLDGMMRLPPKIWRLIG</sequence>
<dbReference type="InterPro" id="IPR039974">
    <property type="entry name" value="Splicing_factor_SLU7"/>
</dbReference>
<comment type="function">
    <text evidence="7">Involved in pre-mRNA splicing.</text>
</comment>
<evidence type="ECO:0000256" key="4">
    <source>
        <dbReference type="ARBA" id="ARBA00022728"/>
    </source>
</evidence>
<proteinExistence type="inferred from homology"/>
<evidence type="ECO:0000259" key="9">
    <source>
        <dbReference type="Pfam" id="PF11708"/>
    </source>
</evidence>
<dbReference type="GO" id="GO:0005681">
    <property type="term" value="C:spliceosomal complex"/>
    <property type="evidence" value="ECO:0007669"/>
    <property type="project" value="UniProtKB-UniRule"/>
</dbReference>
<comment type="caution">
    <text evidence="10">The sequence shown here is derived from an EMBL/GenBank/DDBJ whole genome shotgun (WGS) entry which is preliminary data.</text>
</comment>
<reference evidence="10 11" key="1">
    <citation type="journal article" date="2020" name="Mol. Plant">
        <title>The Chromosome-Based Rubber Tree Genome Provides New Insights into Spurge Genome Evolution and Rubber Biosynthesis.</title>
        <authorList>
            <person name="Liu J."/>
            <person name="Shi C."/>
            <person name="Shi C.C."/>
            <person name="Li W."/>
            <person name="Zhang Q.J."/>
            <person name="Zhang Y."/>
            <person name="Li K."/>
            <person name="Lu H.F."/>
            <person name="Shi C."/>
            <person name="Zhu S.T."/>
            <person name="Xiao Z.Y."/>
            <person name="Nan H."/>
            <person name="Yue Y."/>
            <person name="Zhu X.G."/>
            <person name="Wu Y."/>
            <person name="Hong X.N."/>
            <person name="Fan G.Y."/>
            <person name="Tong Y."/>
            <person name="Zhang D."/>
            <person name="Mao C.L."/>
            <person name="Liu Y.L."/>
            <person name="Hao S.J."/>
            <person name="Liu W.Q."/>
            <person name="Lv M.Q."/>
            <person name="Zhang H.B."/>
            <person name="Liu Y."/>
            <person name="Hu-Tang G.R."/>
            <person name="Wang J.P."/>
            <person name="Wang J.H."/>
            <person name="Sun Y.H."/>
            <person name="Ni S.B."/>
            <person name="Chen W.B."/>
            <person name="Zhang X.C."/>
            <person name="Jiao Y.N."/>
            <person name="Eichler E.E."/>
            <person name="Li G.H."/>
            <person name="Liu X."/>
            <person name="Gao L.Z."/>
        </authorList>
    </citation>
    <scope>NUCLEOTIDE SEQUENCE [LARGE SCALE GENOMIC DNA]</scope>
    <source>
        <strain evidence="11">cv. GT1</strain>
        <tissue evidence="10">Leaf</tissue>
    </source>
</reference>
<evidence type="ECO:0000256" key="6">
    <source>
        <dbReference type="ARBA" id="ARBA00023242"/>
    </source>
</evidence>
<dbReference type="GO" id="GO:0030628">
    <property type="term" value="F:pre-mRNA 3'-splice site binding"/>
    <property type="evidence" value="ECO:0007669"/>
    <property type="project" value="UniProtKB-UniRule"/>
</dbReference>
<evidence type="ECO:0000313" key="10">
    <source>
        <dbReference type="EMBL" id="KAF2286815.1"/>
    </source>
</evidence>
<feature type="region of interest" description="Disordered" evidence="8">
    <location>
        <begin position="143"/>
        <end position="163"/>
    </location>
</feature>
<keyword evidence="11" id="KW-1185">Reference proteome</keyword>